<dbReference type="SUPFAM" id="SSF56672">
    <property type="entry name" value="DNA/RNA polymerases"/>
    <property type="match status" value="2"/>
</dbReference>
<dbReference type="EC" id="2.7.7.49" evidence="1"/>
<dbReference type="InterPro" id="IPR021109">
    <property type="entry name" value="Peptidase_aspartic_dom_sf"/>
</dbReference>
<accession>A0A6L2KVM0</accession>
<dbReference type="Gene3D" id="2.40.70.10">
    <property type="entry name" value="Acid Proteases"/>
    <property type="match status" value="2"/>
</dbReference>
<dbReference type="InterPro" id="IPR043128">
    <property type="entry name" value="Rev_trsase/Diguanyl_cyclase"/>
</dbReference>
<dbReference type="Pfam" id="PF00078">
    <property type="entry name" value="RVT_1"/>
    <property type="match status" value="1"/>
</dbReference>
<dbReference type="CDD" id="cd01647">
    <property type="entry name" value="RT_LTR"/>
    <property type="match status" value="1"/>
</dbReference>
<dbReference type="InterPro" id="IPR041373">
    <property type="entry name" value="RT_RNaseH"/>
</dbReference>
<dbReference type="EMBL" id="BKCJ010003047">
    <property type="protein sequence ID" value="GEU52647.1"/>
    <property type="molecule type" value="Genomic_DNA"/>
</dbReference>
<organism evidence="11">
    <name type="scientific">Tanacetum cinerariifolium</name>
    <name type="common">Dalmatian daisy</name>
    <name type="synonym">Chrysanthemum cinerariifolium</name>
    <dbReference type="NCBI Taxonomy" id="118510"/>
    <lineage>
        <taxon>Eukaryota</taxon>
        <taxon>Viridiplantae</taxon>
        <taxon>Streptophyta</taxon>
        <taxon>Embryophyta</taxon>
        <taxon>Tracheophyta</taxon>
        <taxon>Spermatophyta</taxon>
        <taxon>Magnoliopsida</taxon>
        <taxon>eudicotyledons</taxon>
        <taxon>Gunneridae</taxon>
        <taxon>Pentapetalae</taxon>
        <taxon>asterids</taxon>
        <taxon>campanulids</taxon>
        <taxon>Asterales</taxon>
        <taxon>Asteraceae</taxon>
        <taxon>Asteroideae</taxon>
        <taxon>Anthemideae</taxon>
        <taxon>Anthemidinae</taxon>
        <taxon>Tanacetum</taxon>
    </lineage>
</organism>
<keyword evidence="3" id="KW-0548">Nucleotidyltransferase</keyword>
<dbReference type="GO" id="GO:0003964">
    <property type="term" value="F:RNA-directed DNA polymerase activity"/>
    <property type="evidence" value="ECO:0007669"/>
    <property type="project" value="UniProtKB-KW"/>
</dbReference>
<evidence type="ECO:0000259" key="10">
    <source>
        <dbReference type="Pfam" id="PF17917"/>
    </source>
</evidence>
<feature type="region of interest" description="Disordered" evidence="8">
    <location>
        <begin position="1941"/>
        <end position="1964"/>
    </location>
</feature>
<keyword evidence="5" id="KW-0255">Endonuclease</keyword>
<evidence type="ECO:0000256" key="4">
    <source>
        <dbReference type="ARBA" id="ARBA00022722"/>
    </source>
</evidence>
<dbReference type="InterPro" id="IPR043502">
    <property type="entry name" value="DNA/RNA_pol_sf"/>
</dbReference>
<name>A0A6L2KVM0_TANCI</name>
<dbReference type="Gene3D" id="3.30.70.270">
    <property type="match status" value="2"/>
</dbReference>
<evidence type="ECO:0000256" key="1">
    <source>
        <dbReference type="ARBA" id="ARBA00012493"/>
    </source>
</evidence>
<keyword evidence="7 11" id="KW-0695">RNA-directed DNA polymerase</keyword>
<dbReference type="GO" id="GO:0004519">
    <property type="term" value="F:endonuclease activity"/>
    <property type="evidence" value="ECO:0007669"/>
    <property type="project" value="UniProtKB-KW"/>
</dbReference>
<dbReference type="GO" id="GO:0016787">
    <property type="term" value="F:hydrolase activity"/>
    <property type="evidence" value="ECO:0007669"/>
    <property type="project" value="UniProtKB-KW"/>
</dbReference>
<feature type="domain" description="Reverse transcriptase RNase H-like" evidence="10">
    <location>
        <begin position="1205"/>
        <end position="1239"/>
    </location>
</feature>
<evidence type="ECO:0000259" key="9">
    <source>
        <dbReference type="Pfam" id="PF00078"/>
    </source>
</evidence>
<feature type="compositionally biased region" description="Polar residues" evidence="8">
    <location>
        <begin position="1948"/>
        <end position="1964"/>
    </location>
</feature>
<dbReference type="InterPro" id="IPR053134">
    <property type="entry name" value="RNA-dir_DNA_polymerase"/>
</dbReference>
<reference evidence="11" key="1">
    <citation type="journal article" date="2019" name="Sci. Rep.">
        <title>Draft genome of Tanacetum cinerariifolium, the natural source of mosquito coil.</title>
        <authorList>
            <person name="Yamashiro T."/>
            <person name="Shiraishi A."/>
            <person name="Satake H."/>
            <person name="Nakayama K."/>
        </authorList>
    </citation>
    <scope>NUCLEOTIDE SEQUENCE</scope>
</reference>
<dbReference type="CDD" id="cd00303">
    <property type="entry name" value="retropepsin_like"/>
    <property type="match status" value="2"/>
</dbReference>
<keyword evidence="4" id="KW-0540">Nuclease</keyword>
<keyword evidence="6" id="KW-0378">Hydrolase</keyword>
<evidence type="ECO:0000256" key="2">
    <source>
        <dbReference type="ARBA" id="ARBA00022679"/>
    </source>
</evidence>
<evidence type="ECO:0000256" key="3">
    <source>
        <dbReference type="ARBA" id="ARBA00022695"/>
    </source>
</evidence>
<sequence>MLEDDNLVSKKRKALSRGNGIVITENENPSFDYDTDSVSDTNRASYNHYDIEMNVSSKSESEESDRSFDYLSDGDVEFLELRKRRLQNKTTRDTSDYENIETGPESISQPKRVVDISVNAIVLEHEAYIEALIKKLRGLEYGKKDPFTVIGDKFPNGDKFKECLTYYALANGFSLWFYRRSKDQIIAGCSQRKEKIKDPTKGKQRSYKKFPSERSGKTYCPWRCYGKTMKEETSFQVISMMDVHTCVRNFYYGRLVNYKWIRKHFGDKIRLNLKIKLHEIADMVMKKYSCIIIPNQCRSAKTRALNEGESAIKDHCGMVRSYGMGLLESNVGFIVKVGVIVNPYGKGIMLEDDNLVTEKKKALSRGNGIVIIENENPLFENDSDSDSDTNRASHNHYGIEMNVSSESESEESDRSFDYLGDGDVDFLELRKRRVVDISINATVLEYEAYMEALIKKLRGLECGKKDPFTVVKNSGDKYPVYDEGTHWKIRKPYIRDKFPNCEKFKECLTYYALANGFSLWFYKNSKDQIIARCGQRKEKLKDPSKVLTSVGLQRWALNEGESATEDHYGMVRSYAMRLLESNVGSTVKVGVIVNSDDKTYFERYYVYFHGLKEGWKLGCRKIIALDVQENLTGGKSILSESNGLVTQPEAPNEDAIVVPEITADNFELKHGLLTLVQNKQFYGHDKEDPHAHIRYFNKITSTLKFPNVLNTSFIRLKQPVFVMISPISNNGLMNLSVKHGIDSKVFFEPVPIMNASTSGVSPDVAELKDMVKSLLIEKKVVEDEPEATKDTVNPTNNGNTEDVQPQAVQYESPVLISKLVISELTIAPVSASKPNPKASILYPSRRNDERNRMAKCLALADLGASINLMPFSIWKSLSLPDLTPTCMTLELADRSIYRSIGIAKDVYVKVGSLHFLADFVVVDFDADLRVPLILERSFLKTGRALIDVFEGELTLRVSKEAITFNLDQTSRYSANYSDMTAKRIDVIDLACEEYSQEVLVDEPPVVQLKVLPPHLEYAFLEGEEKLPIIIVKDLSMEEKTTLLTVLKSHKRAVAWKLSNIKEVIKLLDAGWIYPISDSPLVSPVHCVPKKGGFTIIENDDNKLIPTRLVTGTFQRCMMAIFHNMIEKTMEVFMDDFSVFENSFQSCLSHLEKMLKRCKDTNLCLNWEKSHFMVKEGIVLGHKISKKGIEVDKAKVDVISKLPHLTTVKVYTDYSALKYLFEKKDSKERLLRWVLLLQEFTFKVIDTKGAKNLAADHLSRLENPHQNVLDLKEINKSFPLETLNLKSKFFKDVKHYFWDDLYLFKICADQVIKKCVSGQEAVDILNACHSGPAGGHHGPNYTARKAFRTAYKTLIGCTRYKLVYGKACPLPVELEYKAYWALKHANFDLMTADDHRKIQINELNELRDQAYENSLIYKGKTKRIHDSKIKNRVFNIENENPSFEYVSDSHSDTNRASYNHYDIEMNVSSESESEESDRSFDYLSNGDVEFLELRKRRLQNKTTRDTSDYENIEIGPESISQPKRVVDISVNATVLEHEAYMEALIKKLRGSEYGKKDPFTVVKKSGDKLEISFQTVRSSKNVSHIMHWQMVFPCGFTEVQRIKSLQDVVKEKKSLWILAKCRTAKTWALNKGESAIEDHYGMARSYAMALLESNVGSTVKAPNEDAIVVSEITADNFELKHGLLTLVQNKQFYRHDKEDPHAHIHYFNKITSTLKFPNVLNTEACDRFKGLLRACPHHGFSELYQLDTFYNALNSKDQDSLNSAAGGNFLDKIPRDCLAIIESKSKVRYSHDKPIAAKVSMNASTSGVSPDVAELKDMVKSLLLDKKGQNQSPAPVKAFEESCVTCGGAHSYRNCPATDGNNYRDNIQEFVSHASAVNYNQGNTSYRPPMMSNQIRPPGFPPAPAYQALAPQTQGVSKKNFSDYVKANDAVMKNMKLKVVEDEPEATKDTMNLTNNKNTKDVQPQAVQSESPVLISKPVIFEPVIAPIFKDTSFEISFVDALILMPKFASTLKVLIGNKEKLSMAECLALADLGASINMMPFSVWKSLSLPDLTPTYMTLELADRSISRPIGVAKDVYVKVGELTLRVSKEAITFNLNQSSRYSANYSDMTAKRIDFIDPACEEYSQEVLGFSDTISSGNPTPYYDPIVSATFLTLTPFGNSDFLFEEVDAFLAFEDEPTLSEFQQSYLDPEGDILLLEAFLNDNPSLPHSNQINYLPEVRMELKFCEAKSDKSLVDEPPVVELKVLPPHLEYAFLEGNDKLPVIIVKDLSMEENTALLTVLKSYKRAIAWKLSDIKGINHELCTHKILMEEDFTPTVQHQRSVNPKIHDVIKQEVIKLLDIGWIYPIFDSHWVSPVHCVPKKGAFTVVENEDNELISTRLVTGWRVCIDYLKLNEATRKDHFPLPFMDQMQERLAGNQYYCFLDGFSGYFQISIDPKEQEKTTVTTHMKSLLIAACLLGYAMLQARFRALFAKGLKDPYPISLFVLTLGFT</sequence>
<comment type="caution">
    <text evidence="11">The sequence shown here is derived from an EMBL/GenBank/DDBJ whole genome shotgun (WGS) entry which is preliminary data.</text>
</comment>
<proteinExistence type="predicted"/>
<dbReference type="InterPro" id="IPR000477">
    <property type="entry name" value="RT_dom"/>
</dbReference>
<evidence type="ECO:0000256" key="6">
    <source>
        <dbReference type="ARBA" id="ARBA00022801"/>
    </source>
</evidence>
<evidence type="ECO:0000256" key="8">
    <source>
        <dbReference type="SAM" id="MobiDB-lite"/>
    </source>
</evidence>
<dbReference type="PANTHER" id="PTHR24559:SF444">
    <property type="entry name" value="REVERSE TRANSCRIPTASE DOMAIN-CONTAINING PROTEIN"/>
    <property type="match status" value="1"/>
</dbReference>
<keyword evidence="2" id="KW-0808">Transferase</keyword>
<evidence type="ECO:0000313" key="11">
    <source>
        <dbReference type="EMBL" id="GEU52647.1"/>
    </source>
</evidence>
<dbReference type="PANTHER" id="PTHR24559">
    <property type="entry name" value="TRANSPOSON TY3-I GAG-POL POLYPROTEIN"/>
    <property type="match status" value="1"/>
</dbReference>
<feature type="domain" description="Reverse transcriptase" evidence="9">
    <location>
        <begin position="1112"/>
        <end position="1183"/>
    </location>
</feature>
<protein>
    <recommendedName>
        <fullName evidence="1">RNA-directed DNA polymerase</fullName>
        <ecNumber evidence="1">2.7.7.49</ecNumber>
    </recommendedName>
</protein>
<evidence type="ECO:0000256" key="7">
    <source>
        <dbReference type="ARBA" id="ARBA00022918"/>
    </source>
</evidence>
<dbReference type="Gene3D" id="3.10.10.10">
    <property type="entry name" value="HIV Type 1 Reverse Transcriptase, subunit A, domain 1"/>
    <property type="match status" value="1"/>
</dbReference>
<gene>
    <name evidence="11" type="ORF">Tci_024625</name>
</gene>
<dbReference type="Pfam" id="PF17917">
    <property type="entry name" value="RT_RNaseH"/>
    <property type="match status" value="1"/>
</dbReference>
<evidence type="ECO:0000256" key="5">
    <source>
        <dbReference type="ARBA" id="ARBA00022759"/>
    </source>
</evidence>